<feature type="compositionally biased region" description="Low complexity" evidence="15">
    <location>
        <begin position="598"/>
        <end position="614"/>
    </location>
</feature>
<keyword evidence="14" id="KW-0175">Coiled coil</keyword>
<keyword evidence="2 13" id="KW-0963">Cytoplasm</keyword>
<feature type="coiled-coil region" evidence="14">
    <location>
        <begin position="11"/>
        <end position="45"/>
    </location>
</feature>
<keyword evidence="8" id="KW-0833">Ubl conjugation pathway</keyword>
<evidence type="ECO:0000256" key="7">
    <source>
        <dbReference type="ARBA" id="ARBA00022741"/>
    </source>
</evidence>
<dbReference type="Pfam" id="PF00581">
    <property type="entry name" value="Rhodanese"/>
    <property type="match status" value="1"/>
</dbReference>
<keyword evidence="9 13" id="KW-0862">Zinc</keyword>
<reference evidence="17 18" key="1">
    <citation type="submission" date="2024-07" db="EMBL/GenBank/DDBJ databases">
        <title>Draft sequence of the Neodothiora populina.</title>
        <authorList>
            <person name="Drown D.D."/>
            <person name="Schuette U.S."/>
            <person name="Buechlein A.B."/>
            <person name="Rusch D.R."/>
            <person name="Winton L.W."/>
            <person name="Adams G.A."/>
        </authorList>
    </citation>
    <scope>NUCLEOTIDE SEQUENCE [LARGE SCALE GENOMIC DNA]</scope>
    <source>
        <strain evidence="17 18">CPC 39397</strain>
    </source>
</reference>
<evidence type="ECO:0000256" key="13">
    <source>
        <dbReference type="HAMAP-Rule" id="MF_03049"/>
    </source>
</evidence>
<dbReference type="PANTHER" id="PTHR10953:SF102">
    <property type="entry name" value="ADENYLYLTRANSFERASE AND SULFURTRANSFERASE MOCS3"/>
    <property type="match status" value="1"/>
</dbReference>
<dbReference type="Proteomes" id="UP001562354">
    <property type="component" value="Unassembled WGS sequence"/>
</dbReference>
<dbReference type="GeneID" id="95975380"/>
<comment type="subcellular location">
    <subcellularLocation>
        <location evidence="1">Cytoplasm</location>
        <location evidence="1">Cytosol</location>
    </subcellularLocation>
</comment>
<feature type="compositionally biased region" description="Low complexity" evidence="15">
    <location>
        <begin position="359"/>
        <end position="385"/>
    </location>
</feature>
<dbReference type="InterPro" id="IPR045886">
    <property type="entry name" value="ThiF/MoeB/HesA"/>
</dbReference>
<feature type="region of interest" description="Disordered" evidence="15">
    <location>
        <begin position="533"/>
        <end position="565"/>
    </location>
</feature>
<evidence type="ECO:0000256" key="1">
    <source>
        <dbReference type="ARBA" id="ARBA00004514"/>
    </source>
</evidence>
<keyword evidence="18" id="KW-1185">Reference proteome</keyword>
<evidence type="ECO:0000256" key="6">
    <source>
        <dbReference type="ARBA" id="ARBA00022723"/>
    </source>
</evidence>
<feature type="binding site" evidence="13">
    <location>
        <position position="414"/>
    </location>
    <ligand>
        <name>Zn(2+)</name>
        <dbReference type="ChEBI" id="CHEBI:29105"/>
    </ligand>
</feature>
<dbReference type="EC" id="2.7.7.80" evidence="13"/>
<dbReference type="InterPro" id="IPR036873">
    <property type="entry name" value="Rhodanese-like_dom_sf"/>
</dbReference>
<comment type="function">
    <text evidence="12">Plays a central role in 2-thiolation of mcm(5)S(2)U at tRNA wobble positions of cytosolic tRNA(Lys), tRNA(Glu) and tRNA(Gln). Also essential during biosynthesis of the molybdenum cofactor. Acts by mediating the C-terminal thiocarboxylation of sulfur carriers urm1 and mocs2a. Its N-terminus first activates urm1 and mocs2a as acyl-adenylates (-COAMP), then the persulfide sulfur on the catalytic cysteine is transferred to urm1 and mocs2a to form thiocarboxylation (-COSH) of their C-terminus. The reaction probably involves hydrogen sulfide that is generated from the persulfide intermediate and that acts as a nucleophile towards urm1 and mocs2a. Subsequently, a transient disulfide bond is formed. Does not use thiosulfate as sulfur donor; nfs1 probably acting as a sulfur donor for thiocarboxylation reactions.</text>
</comment>
<feature type="binding site" evidence="13">
    <location>
        <position position="411"/>
    </location>
    <ligand>
        <name>Zn(2+)</name>
        <dbReference type="ChEBI" id="CHEBI:29105"/>
    </ligand>
</feature>
<dbReference type="InterPro" id="IPR028885">
    <property type="entry name" value="MOCS3/Uba4"/>
</dbReference>
<dbReference type="Pfam" id="PF00899">
    <property type="entry name" value="ThiF"/>
    <property type="match status" value="1"/>
</dbReference>
<feature type="binding site" evidence="13">
    <location>
        <position position="155"/>
    </location>
    <ligand>
        <name>ATP</name>
        <dbReference type="ChEBI" id="CHEBI:30616"/>
    </ligand>
</feature>
<feature type="domain" description="Rhodanese" evidence="16">
    <location>
        <begin position="478"/>
        <end position="675"/>
    </location>
</feature>
<comment type="function">
    <text evidence="13">Plays a central role in 2-thiolation of mcm(5)S(2)U at tRNA wobble positions of cytosolic tRNA(Lys), tRNA(Glu) and tRNA(Gln). Also essential during biosynthesis of the molybdenum cofactor. Acts by mediating the C-terminal thiocarboxylation of sulfur carriers urm1 and MOCS2A. Its N-terminus first activates urm1 and MOCS2A as acyl-adenylates (-COAMP), then the persulfide sulfur on the catalytic cysteine is transferred to urm1 and MOCS2A to form thiocarboxylation (-COSH) of their C-terminus. The reaction probably involves hydrogen sulfide that is generated from the persulfide intermediate and that acts as nucleophile towards urm1 and MOCS2A. Subsequently, a transient disulfide bond is formed. Does not use thiosulfate as sulfur donor; nfs1 probably acting as a sulfur donor for thiocarboxylation reactions.</text>
</comment>
<organism evidence="17 18">
    <name type="scientific">Neodothiora populina</name>
    <dbReference type="NCBI Taxonomy" id="2781224"/>
    <lineage>
        <taxon>Eukaryota</taxon>
        <taxon>Fungi</taxon>
        <taxon>Dikarya</taxon>
        <taxon>Ascomycota</taxon>
        <taxon>Pezizomycotina</taxon>
        <taxon>Dothideomycetes</taxon>
        <taxon>Dothideomycetidae</taxon>
        <taxon>Dothideales</taxon>
        <taxon>Dothioraceae</taxon>
        <taxon>Neodothiora</taxon>
    </lineage>
</organism>
<feature type="region of interest" description="Disordered" evidence="15">
    <location>
        <begin position="343"/>
        <end position="385"/>
    </location>
</feature>
<dbReference type="RefSeq" id="XP_069204407.1">
    <property type="nucleotide sequence ID" value="XM_069340890.1"/>
</dbReference>
<accession>A0ABR3PQ24</accession>
<evidence type="ECO:0000256" key="2">
    <source>
        <dbReference type="ARBA" id="ARBA00022490"/>
    </source>
</evidence>
<comment type="cofactor">
    <cofactor evidence="13">
        <name>Zn(2+)</name>
        <dbReference type="ChEBI" id="CHEBI:29105"/>
    </cofactor>
    <text evidence="13">Binds 1 zinc ion per subunit.</text>
</comment>
<dbReference type="SUPFAM" id="SSF69572">
    <property type="entry name" value="Activating enzymes of the ubiquitin-like proteins"/>
    <property type="match status" value="1"/>
</dbReference>
<dbReference type="InterPro" id="IPR000594">
    <property type="entry name" value="ThiF_NAD_FAD-bd"/>
</dbReference>
<keyword evidence="5" id="KW-0548">Nucleotidyltransferase</keyword>
<dbReference type="PROSITE" id="PS50206">
    <property type="entry name" value="RHODANESE_3"/>
    <property type="match status" value="1"/>
</dbReference>
<feature type="binding site" evidence="13">
    <location>
        <position position="293"/>
    </location>
    <ligand>
        <name>Zn(2+)</name>
        <dbReference type="ChEBI" id="CHEBI:29105"/>
    </ligand>
</feature>
<dbReference type="SMART" id="SM00450">
    <property type="entry name" value="RHOD"/>
    <property type="match status" value="1"/>
</dbReference>
<dbReference type="SUPFAM" id="SSF52821">
    <property type="entry name" value="Rhodanese/Cell cycle control phosphatase"/>
    <property type="match status" value="1"/>
</dbReference>
<dbReference type="Gene3D" id="3.40.50.720">
    <property type="entry name" value="NAD(P)-binding Rossmann-like Domain"/>
    <property type="match status" value="1"/>
</dbReference>
<feature type="binding site" evidence="13">
    <location>
        <position position="200"/>
    </location>
    <ligand>
        <name>ATP</name>
        <dbReference type="ChEBI" id="CHEBI:30616"/>
    </ligand>
</feature>
<feature type="binding site" evidence="13">
    <location>
        <position position="296"/>
    </location>
    <ligand>
        <name>Zn(2+)</name>
        <dbReference type="ChEBI" id="CHEBI:29105"/>
    </ligand>
</feature>
<evidence type="ECO:0000256" key="3">
    <source>
        <dbReference type="ARBA" id="ARBA00022679"/>
    </source>
</evidence>
<dbReference type="HAMAP" id="MF_03049">
    <property type="entry name" value="MOCS3_Uba4"/>
    <property type="match status" value="1"/>
</dbReference>
<feature type="active site" description="Glycyl thioester intermediate; for adenylyltransferase activity" evidence="13">
    <location>
        <position position="310"/>
    </location>
</feature>
<evidence type="ECO:0000256" key="4">
    <source>
        <dbReference type="ARBA" id="ARBA00022694"/>
    </source>
</evidence>
<evidence type="ECO:0000313" key="18">
    <source>
        <dbReference type="Proteomes" id="UP001562354"/>
    </source>
</evidence>
<feature type="binding site" evidence="13">
    <location>
        <begin position="183"/>
        <end position="187"/>
    </location>
    <ligand>
        <name>ATP</name>
        <dbReference type="ChEBI" id="CHEBI:30616"/>
    </ligand>
</feature>
<feature type="region of interest" description="Disordered" evidence="15">
    <location>
        <begin position="83"/>
        <end position="111"/>
    </location>
</feature>
<sequence length="677" mass="73027">MLSTSHLDDKVRTLRLRIRETESQLRELKLQLEQAEANAFDAHQHQLGQNLEPEWQAEVMAALGQGHGEGGDHRMEFGQGEAHEAEDMDVDDLSQDPRKADQPTTTTRPSWLHQDFPLRSEEYKRFGRQLIMPEIGLTGQLRLRESKVLIVGAGGLGCPAAAYLAGAGVGTLGLVDGDVVEVSNLHRQIAHDTARVGMLKVDSAIEYLSGINPNTIYMPHRAHLTPTDALDIFSAYDIVLDCTDHPTSRYLISDAAVLAGKPLVSASALRTEGQLVILNNPPCEPGSDEGGPCYRCIFPKPPPADAVMSCGEGGILGPVVGVMGVLQALETIKMIAAGIDFRQDSEESEDENEHDDMFSPSSFASSNSSPSTPKTPRPQQQQKHQPTMLLFSAYSSPPFRTVRLRSRRKDCASCSSASTITPASLTTGSLDYTSFCGVRSTPPEILSESNRLSASELASLFSSSSSSSSLSDEPTARSPRKLIILDVRPETEFSLAHLPNAINIPWPSGEFKRKMESHSQALKKLLFEHSSSSATTTAASAPDVMNGLLNTGGPRQSPNETDESKSRNEIIVVCAKGNDSQLAASLLLDICSASSSSFSSSSSSSPSSASSPFSDPTQQQQKVPSTRDRSSAQEQEKEEASAKGGNSAPASASLRIRDLKGGLRAWRRAVDPEWPEY</sequence>
<name>A0ABR3PQ24_9PEZI</name>
<dbReference type="EMBL" id="JBFMKM010000001">
    <property type="protein sequence ID" value="KAL1311558.1"/>
    <property type="molecule type" value="Genomic_DNA"/>
</dbReference>
<comment type="similarity">
    <text evidence="13">In the N-terminal section; belongs to the HesA/MoeB/ThiF family. UBA4 subfamily.</text>
</comment>
<dbReference type="CDD" id="cd00757">
    <property type="entry name" value="ThiF_MoeB_HesA_family"/>
    <property type="match status" value="1"/>
</dbReference>
<comment type="caution">
    <text evidence="17">The sequence shown here is derived from an EMBL/GenBank/DDBJ whole genome shotgun (WGS) entry which is preliminary data.</text>
</comment>
<evidence type="ECO:0000256" key="10">
    <source>
        <dbReference type="ARBA" id="ARBA00022840"/>
    </source>
</evidence>
<dbReference type="EC" id="2.8.1.11" evidence="13"/>
<evidence type="ECO:0000256" key="15">
    <source>
        <dbReference type="SAM" id="MobiDB-lite"/>
    </source>
</evidence>
<evidence type="ECO:0000259" key="16">
    <source>
        <dbReference type="PROSITE" id="PS50206"/>
    </source>
</evidence>
<keyword evidence="13" id="KW-0501">Molybdenum cofactor biosynthesis</keyword>
<comment type="catalytic activity">
    <reaction evidence="13">
        <text>[molybdopterin-synthase sulfur-carrier protein]-C-terminal Gly-Gly-AMP + S-sulfanyl-L-cysteinyl-[cysteine desulfurase] + AH2 = [molybdopterin-synthase sulfur-carrier protein]-C-terminal-Gly-aminoethanethioate + L-cysteinyl-[cysteine desulfurase] + A + AMP + 2 H(+)</text>
        <dbReference type="Rhea" id="RHEA:48612"/>
        <dbReference type="Rhea" id="RHEA-COMP:12157"/>
        <dbReference type="Rhea" id="RHEA-COMP:12158"/>
        <dbReference type="Rhea" id="RHEA-COMP:12159"/>
        <dbReference type="Rhea" id="RHEA-COMP:19907"/>
        <dbReference type="ChEBI" id="CHEBI:13193"/>
        <dbReference type="ChEBI" id="CHEBI:15378"/>
        <dbReference type="ChEBI" id="CHEBI:17499"/>
        <dbReference type="ChEBI" id="CHEBI:29950"/>
        <dbReference type="ChEBI" id="CHEBI:61963"/>
        <dbReference type="ChEBI" id="CHEBI:90618"/>
        <dbReference type="ChEBI" id="CHEBI:232372"/>
        <dbReference type="ChEBI" id="CHEBI:456215"/>
        <dbReference type="EC" id="2.8.1.11"/>
    </reaction>
</comment>
<evidence type="ECO:0000256" key="11">
    <source>
        <dbReference type="ARBA" id="ARBA00023268"/>
    </source>
</evidence>
<evidence type="ECO:0000256" key="8">
    <source>
        <dbReference type="ARBA" id="ARBA00022786"/>
    </source>
</evidence>
<feature type="active site" description="Cysteine persulfide intermediate; for sulfurtransferase activity" evidence="13">
    <location>
        <position position="574"/>
    </location>
</feature>
<keyword evidence="7 13" id="KW-0547">Nucleotide-binding</keyword>
<keyword evidence="6 13" id="KW-0479">Metal-binding</keyword>
<dbReference type="PANTHER" id="PTHR10953">
    <property type="entry name" value="UBIQUITIN-ACTIVATING ENZYME E1"/>
    <property type="match status" value="1"/>
</dbReference>
<feature type="compositionally biased region" description="Basic and acidic residues" evidence="15">
    <location>
        <begin position="625"/>
        <end position="641"/>
    </location>
</feature>
<dbReference type="InterPro" id="IPR001763">
    <property type="entry name" value="Rhodanese-like_dom"/>
</dbReference>
<dbReference type="InterPro" id="IPR035985">
    <property type="entry name" value="Ubiquitin-activating_enz"/>
</dbReference>
<feature type="binding site" evidence="13">
    <location>
        <begin position="244"/>
        <end position="245"/>
    </location>
    <ligand>
        <name>ATP</name>
        <dbReference type="ChEBI" id="CHEBI:30616"/>
    </ligand>
</feature>
<keyword evidence="4 13" id="KW-0819">tRNA processing</keyword>
<comment type="catalytic activity">
    <reaction evidence="13">
        <text>[molybdopterin-synthase sulfur-carrier protein]-C-terminal Gly-Gly + ATP + H(+) = [molybdopterin-synthase sulfur-carrier protein]-C-terminal Gly-Gly-AMP + diphosphate</text>
        <dbReference type="Rhea" id="RHEA:43616"/>
        <dbReference type="Rhea" id="RHEA-COMP:12159"/>
        <dbReference type="Rhea" id="RHEA-COMP:12202"/>
        <dbReference type="ChEBI" id="CHEBI:15378"/>
        <dbReference type="ChEBI" id="CHEBI:30616"/>
        <dbReference type="ChEBI" id="CHEBI:33019"/>
        <dbReference type="ChEBI" id="CHEBI:90618"/>
        <dbReference type="ChEBI" id="CHEBI:90778"/>
        <dbReference type="EC" id="2.7.7.80"/>
    </reaction>
</comment>
<keyword evidence="3 13" id="KW-0808">Transferase</keyword>
<evidence type="ECO:0000313" key="17">
    <source>
        <dbReference type="EMBL" id="KAL1311558.1"/>
    </source>
</evidence>
<protein>
    <recommendedName>
        <fullName evidence="13">Adenylyltransferase and sulfurtransferase uba4</fullName>
    </recommendedName>
    <alternativeName>
        <fullName evidence="13">Common component for nitrate reductase and xanthine dehydrogenase protein F</fullName>
    </alternativeName>
    <alternativeName>
        <fullName evidence="13">Ubiquitin-like protein activator 4</fullName>
    </alternativeName>
    <domain>
        <recommendedName>
            <fullName evidence="13">Molybdopterin-synthase adenylyltransferase</fullName>
            <ecNumber evidence="13">2.7.7.80</ecNumber>
        </recommendedName>
        <alternativeName>
            <fullName evidence="13">Adenylyltransferase uba4</fullName>
        </alternativeName>
        <alternativeName>
            <fullName evidence="13">Sulfur carrier protein MOCS2A adenylyltransferase</fullName>
        </alternativeName>
    </domain>
    <domain>
        <recommendedName>
            <fullName evidence="13">Molybdopterin-synthase sulfurtransferase</fullName>
            <ecNumber evidence="13">2.8.1.11</ecNumber>
        </recommendedName>
        <alternativeName>
            <fullName evidence="13">Sulfurtransferase uba4</fullName>
        </alternativeName>
        <alternativeName>
            <fullName evidence="13">Sulfur carrier protein MOCS2A sulfurtransferase</fullName>
        </alternativeName>
    </domain>
</protein>
<comment type="pathway">
    <text evidence="13">tRNA modification; 5-methoxycarbonylmethyl-2-thiouridine-tRNA biosynthesis.</text>
</comment>
<gene>
    <name evidence="13" type="primary">uba4</name>
    <name evidence="13" type="synonym">cnxF</name>
    <name evidence="17" type="ORF">AAFC00_001677</name>
</gene>
<feature type="region of interest" description="Disordered" evidence="15">
    <location>
        <begin position="598"/>
        <end position="656"/>
    </location>
</feature>
<keyword evidence="11 13" id="KW-0511">Multifunctional enzyme</keyword>
<proteinExistence type="inferred from homology"/>
<evidence type="ECO:0000256" key="14">
    <source>
        <dbReference type="SAM" id="Coils"/>
    </source>
</evidence>
<feature type="binding site" evidence="13">
    <location>
        <position position="176"/>
    </location>
    <ligand>
        <name>ATP</name>
        <dbReference type="ChEBI" id="CHEBI:30616"/>
    </ligand>
</feature>
<keyword evidence="10 13" id="KW-0067">ATP-binding</keyword>
<dbReference type="Gene3D" id="3.40.250.10">
    <property type="entry name" value="Rhodanese-like domain"/>
    <property type="match status" value="1"/>
</dbReference>
<evidence type="ECO:0000256" key="9">
    <source>
        <dbReference type="ARBA" id="ARBA00022833"/>
    </source>
</evidence>
<evidence type="ECO:0000256" key="12">
    <source>
        <dbReference type="ARBA" id="ARBA00043893"/>
    </source>
</evidence>
<evidence type="ECO:0000256" key="5">
    <source>
        <dbReference type="ARBA" id="ARBA00022695"/>
    </source>
</evidence>
<feature type="compositionally biased region" description="Polar residues" evidence="15">
    <location>
        <begin position="615"/>
        <end position="624"/>
    </location>
</feature>
<comment type="pathway">
    <text evidence="13">Cofactor biosynthesis; molybdopterin biosynthesis.</text>
</comment>